<organism evidence="2 3">
    <name type="scientific">Paenibacillus psychroresistens</name>
    <dbReference type="NCBI Taxonomy" id="1778678"/>
    <lineage>
        <taxon>Bacteria</taxon>
        <taxon>Bacillati</taxon>
        <taxon>Bacillota</taxon>
        <taxon>Bacilli</taxon>
        <taxon>Bacillales</taxon>
        <taxon>Paenibacillaceae</taxon>
        <taxon>Paenibacillus</taxon>
    </lineage>
</organism>
<feature type="signal peptide" evidence="1">
    <location>
        <begin position="1"/>
        <end position="21"/>
    </location>
</feature>
<evidence type="ECO:0000313" key="2">
    <source>
        <dbReference type="EMBL" id="QGR00074.1"/>
    </source>
</evidence>
<dbReference type="Proteomes" id="UP000426246">
    <property type="component" value="Chromosome"/>
</dbReference>
<dbReference type="Pfam" id="PF09580">
    <property type="entry name" value="Spore_YhcN_YlaJ"/>
    <property type="match status" value="1"/>
</dbReference>
<dbReference type="InterPro" id="IPR014247">
    <property type="entry name" value="Spore_lipoprot_YhcN/YlaJ"/>
</dbReference>
<dbReference type="GO" id="GO:0030435">
    <property type="term" value="P:sporulation resulting in formation of a cellular spore"/>
    <property type="evidence" value="ECO:0007669"/>
    <property type="project" value="InterPro"/>
</dbReference>
<name>A0A6B8RXL3_9BACL</name>
<keyword evidence="1" id="KW-0732">Signal</keyword>
<feature type="chain" id="PRO_5038819263" evidence="1">
    <location>
        <begin position="22"/>
        <end position="177"/>
    </location>
</feature>
<protein>
    <submittedName>
        <fullName evidence="2">YhcN/YlaJ family sporulation lipoprotein</fullName>
    </submittedName>
</protein>
<dbReference type="EMBL" id="CP034235">
    <property type="protein sequence ID" value="QGR00074.1"/>
    <property type="molecule type" value="Genomic_DNA"/>
</dbReference>
<proteinExistence type="predicted"/>
<evidence type="ECO:0000256" key="1">
    <source>
        <dbReference type="SAM" id="SignalP"/>
    </source>
</evidence>
<dbReference type="RefSeq" id="WP_155705343.1">
    <property type="nucleotide sequence ID" value="NZ_CP034235.1"/>
</dbReference>
<reference evidence="3" key="1">
    <citation type="submission" date="2018-11" db="EMBL/GenBank/DDBJ databases">
        <title>Complete genome sequence of Paenibacillus sp. ML311-T8.</title>
        <authorList>
            <person name="Nam Y.-D."/>
            <person name="Kang J."/>
            <person name="Chung W.-H."/>
            <person name="Park Y.S."/>
        </authorList>
    </citation>
    <scope>NUCLEOTIDE SEQUENCE [LARGE SCALE GENOMIC DNA]</scope>
    <source>
        <strain evidence="3">ML311-T8</strain>
    </source>
</reference>
<keyword evidence="2" id="KW-0449">Lipoprotein</keyword>
<sequence>MRTLLTIIIGLLVFTGCSRVAHNGATPQQNQSPNGKIRAQQTVPENNNKLQSQQIVKHLEQLASSIPNVQHAHCVILGKTAIVGIDVKEDLPRSRVDNIKYSVAEALRKDPHGVNAVVTADMDLDRRISNIRQEIMKGRPIAGFADELGKIIGRIMPQLPKDINAKTYTPPNTNHAK</sequence>
<dbReference type="KEGG" id="ppsc:EHS13_13110"/>
<dbReference type="PROSITE" id="PS51257">
    <property type="entry name" value="PROKAR_LIPOPROTEIN"/>
    <property type="match status" value="1"/>
</dbReference>
<dbReference type="NCBIfam" id="TIGR02898">
    <property type="entry name" value="spore_YhcN_YlaJ"/>
    <property type="match status" value="1"/>
</dbReference>
<gene>
    <name evidence="2" type="ORF">EHS13_13110</name>
</gene>
<keyword evidence="3" id="KW-1185">Reference proteome</keyword>
<evidence type="ECO:0000313" key="3">
    <source>
        <dbReference type="Proteomes" id="UP000426246"/>
    </source>
</evidence>
<accession>A0A6B8RXL3</accession>
<dbReference type="AlphaFoldDB" id="A0A6B8RXL3"/>
<dbReference type="InterPro" id="IPR019076">
    <property type="entry name" value="Spore_lipoprot_YhcN/YlaJ-like"/>
</dbReference>
<dbReference type="OrthoDB" id="2381329at2"/>